<organism evidence="1 2">
    <name type="scientific">Penicillium expansum</name>
    <name type="common">Blue mold rot fungus</name>
    <dbReference type="NCBI Taxonomy" id="27334"/>
    <lineage>
        <taxon>Eukaryota</taxon>
        <taxon>Fungi</taxon>
        <taxon>Dikarya</taxon>
        <taxon>Ascomycota</taxon>
        <taxon>Pezizomycotina</taxon>
        <taxon>Eurotiomycetes</taxon>
        <taxon>Eurotiomycetidae</taxon>
        <taxon>Eurotiales</taxon>
        <taxon>Aspergillaceae</taxon>
        <taxon>Penicillium</taxon>
    </lineage>
</organism>
<evidence type="ECO:0000313" key="2">
    <source>
        <dbReference type="Proteomes" id="UP000030143"/>
    </source>
</evidence>
<comment type="caution">
    <text evidence="1">The sequence shown here is derived from an EMBL/GenBank/DDBJ whole genome shotgun (WGS) entry which is preliminary data.</text>
</comment>
<dbReference type="EMBL" id="JQFZ01000203">
    <property type="protein sequence ID" value="KGO55054.1"/>
    <property type="molecule type" value="Genomic_DNA"/>
</dbReference>
<name>A0A0A2JPN4_PENEN</name>
<dbReference type="VEuPathDB" id="FungiDB:PEXP_032860"/>
<protein>
    <submittedName>
        <fullName evidence="1">Uncharacterized protein</fullName>
    </submittedName>
</protein>
<sequence>MYIVPPKRQIRRWVCIYQNPTNREEKGEKVTRLSLSGALKSGSAPEMARLYLVYFHTNESWT</sequence>
<dbReference type="AlphaFoldDB" id="A0A0A2JPN4"/>
<reference evidence="1 2" key="1">
    <citation type="journal article" date="2015" name="Mol. Plant Microbe Interact.">
        <title>Genome, transcriptome, and functional analyses of Penicillium expansum provide new insights into secondary metabolism and pathogenicity.</title>
        <authorList>
            <person name="Ballester A.R."/>
            <person name="Marcet-Houben M."/>
            <person name="Levin E."/>
            <person name="Sela N."/>
            <person name="Selma-Lazaro C."/>
            <person name="Carmona L."/>
            <person name="Wisniewski M."/>
            <person name="Droby S."/>
            <person name="Gonzalez-Candelas L."/>
            <person name="Gabaldon T."/>
        </authorList>
    </citation>
    <scope>NUCLEOTIDE SEQUENCE [LARGE SCALE GENOMIC DNA]</scope>
    <source>
        <strain evidence="1 2">MD-8</strain>
    </source>
</reference>
<gene>
    <name evidence="1" type="ORF">PEX2_086330</name>
</gene>
<dbReference type="GeneID" id="27681323"/>
<proteinExistence type="predicted"/>
<dbReference type="RefSeq" id="XP_016597284.1">
    <property type="nucleotide sequence ID" value="XM_016745903.1"/>
</dbReference>
<keyword evidence="2" id="KW-1185">Reference proteome</keyword>
<accession>A0A0A2JPN4</accession>
<dbReference type="Proteomes" id="UP000030143">
    <property type="component" value="Unassembled WGS sequence"/>
</dbReference>
<evidence type="ECO:0000313" key="1">
    <source>
        <dbReference type="EMBL" id="KGO55054.1"/>
    </source>
</evidence>
<dbReference type="HOGENOM" id="CLU_2904894_0_0_1"/>